<comment type="caution">
    <text evidence="2">The sequence shown here is derived from an EMBL/GenBank/DDBJ whole genome shotgun (WGS) entry which is preliminary data.</text>
</comment>
<accession>A0A484GPR4</accession>
<dbReference type="Pfam" id="PF01352">
    <property type="entry name" value="KRAB"/>
    <property type="match status" value="1"/>
</dbReference>
<feature type="non-terminal residue" evidence="2">
    <location>
        <position position="54"/>
    </location>
</feature>
<dbReference type="SUPFAM" id="SSF109640">
    <property type="entry name" value="KRAB domain (Kruppel-associated box)"/>
    <property type="match status" value="1"/>
</dbReference>
<dbReference type="AlphaFoldDB" id="A0A484GPR4"/>
<feature type="domain" description="KRAB" evidence="1">
    <location>
        <begin position="15"/>
        <end position="54"/>
    </location>
</feature>
<dbReference type="Gene3D" id="6.10.140.140">
    <property type="match status" value="1"/>
</dbReference>
<evidence type="ECO:0000313" key="3">
    <source>
        <dbReference type="Proteomes" id="UP000295264"/>
    </source>
</evidence>
<dbReference type="SMART" id="SM00349">
    <property type="entry name" value="KRAB"/>
    <property type="match status" value="1"/>
</dbReference>
<organism evidence="2 3">
    <name type="scientific">Sousa chinensis</name>
    <name type="common">Indo-pacific humpbacked dolphin</name>
    <name type="synonym">Steno chinensis</name>
    <dbReference type="NCBI Taxonomy" id="103600"/>
    <lineage>
        <taxon>Eukaryota</taxon>
        <taxon>Metazoa</taxon>
        <taxon>Chordata</taxon>
        <taxon>Craniata</taxon>
        <taxon>Vertebrata</taxon>
        <taxon>Euteleostomi</taxon>
        <taxon>Mammalia</taxon>
        <taxon>Eutheria</taxon>
        <taxon>Laurasiatheria</taxon>
        <taxon>Artiodactyla</taxon>
        <taxon>Whippomorpha</taxon>
        <taxon>Cetacea</taxon>
        <taxon>Odontoceti</taxon>
        <taxon>Delphinidae</taxon>
        <taxon>Sousa</taxon>
    </lineage>
</organism>
<name>A0A484GPR4_SOUCH</name>
<protein>
    <recommendedName>
        <fullName evidence="1">KRAB domain-containing protein</fullName>
    </recommendedName>
</protein>
<dbReference type="EMBL" id="QWLN02005199">
    <property type="protein sequence ID" value="TEA37675.1"/>
    <property type="molecule type" value="Genomic_DNA"/>
</dbReference>
<reference evidence="2 3" key="1">
    <citation type="journal article" date="2018" name="Genomics">
        <title>Molecular footprints of inshore aquatic adaptation in Indo-Pacific humpback dolphin (Sousa chinensis).</title>
        <authorList>
            <person name="Ming Y."/>
            <person name="Jian J."/>
            <person name="Yu F."/>
            <person name="Yu X."/>
            <person name="Wang J."/>
            <person name="Liu W."/>
        </authorList>
    </citation>
    <scope>NUCLEOTIDE SEQUENCE [LARGE SCALE GENOMIC DNA]</scope>
    <source>
        <strain evidence="2">MY-2018</strain>
        <tissue evidence="2">Skin</tissue>
    </source>
</reference>
<evidence type="ECO:0000313" key="2">
    <source>
        <dbReference type="EMBL" id="TEA37675.1"/>
    </source>
</evidence>
<dbReference type="InterPro" id="IPR050169">
    <property type="entry name" value="Krueppel_C2H2_ZnF"/>
</dbReference>
<dbReference type="CDD" id="cd07765">
    <property type="entry name" value="KRAB_A-box"/>
    <property type="match status" value="1"/>
</dbReference>
<dbReference type="PANTHER" id="PTHR23232:SF163">
    <property type="entry name" value="ZINC FINGER PROTEIN 589"/>
    <property type="match status" value="1"/>
</dbReference>
<evidence type="ECO:0000259" key="1">
    <source>
        <dbReference type="PROSITE" id="PS50805"/>
    </source>
</evidence>
<keyword evidence="3" id="KW-1185">Reference proteome</keyword>
<dbReference type="InterPro" id="IPR001909">
    <property type="entry name" value="KRAB"/>
</dbReference>
<dbReference type="GO" id="GO:0006355">
    <property type="term" value="P:regulation of DNA-templated transcription"/>
    <property type="evidence" value="ECO:0007669"/>
    <property type="project" value="InterPro"/>
</dbReference>
<dbReference type="PANTHER" id="PTHR23232">
    <property type="entry name" value="KRAB DOMAIN C2H2 ZINC FINGER"/>
    <property type="match status" value="1"/>
</dbReference>
<dbReference type="InterPro" id="IPR036051">
    <property type="entry name" value="KRAB_dom_sf"/>
</dbReference>
<gene>
    <name evidence="2" type="ORF">DBR06_SOUSAS22210020</name>
</gene>
<sequence>MISSGRSKIMAHGPITFRDVAIEFCQHEWEFLDPVQKKLYWDVMMENYSNLVSV</sequence>
<proteinExistence type="predicted"/>
<dbReference type="Proteomes" id="UP000295264">
    <property type="component" value="Unassembled WGS sequence"/>
</dbReference>
<dbReference type="PROSITE" id="PS50805">
    <property type="entry name" value="KRAB"/>
    <property type="match status" value="1"/>
</dbReference>